<comment type="catalytic activity">
    <reaction evidence="2">
        <text>a 3'-end 2',3'-cyclophospho-ribonucleotide-RNA + H2O = a 3'-end 2'-phospho-ribonucleotide-RNA + H(+)</text>
        <dbReference type="Rhea" id="RHEA:11828"/>
        <dbReference type="Rhea" id="RHEA-COMP:10464"/>
        <dbReference type="Rhea" id="RHEA-COMP:17353"/>
        <dbReference type="ChEBI" id="CHEBI:15377"/>
        <dbReference type="ChEBI" id="CHEBI:15378"/>
        <dbReference type="ChEBI" id="CHEBI:83064"/>
        <dbReference type="ChEBI" id="CHEBI:173113"/>
        <dbReference type="EC" id="3.1.4.58"/>
    </reaction>
</comment>
<feature type="active site" description="Proton donor" evidence="2">
    <location>
        <position position="52"/>
    </location>
</feature>
<dbReference type="SUPFAM" id="SSF55144">
    <property type="entry name" value="LigT-like"/>
    <property type="match status" value="1"/>
</dbReference>
<keyword evidence="1 2" id="KW-0378">Hydrolase</keyword>
<evidence type="ECO:0000259" key="3">
    <source>
        <dbReference type="Pfam" id="PF02834"/>
    </source>
</evidence>
<dbReference type="RefSeq" id="WP_212216179.1">
    <property type="nucleotide sequence ID" value="NZ_JAGUCO010000007.1"/>
</dbReference>
<dbReference type="InterPro" id="IPR009097">
    <property type="entry name" value="Cyclic_Pdiesterase"/>
</dbReference>
<evidence type="ECO:0000256" key="1">
    <source>
        <dbReference type="ARBA" id="ARBA00022801"/>
    </source>
</evidence>
<evidence type="ECO:0000256" key="2">
    <source>
        <dbReference type="HAMAP-Rule" id="MF_01940"/>
    </source>
</evidence>
<comment type="function">
    <text evidence="2">Hydrolyzes RNA 2',3'-cyclic phosphodiester to an RNA 2'-phosphomonoester.</text>
</comment>
<comment type="similarity">
    <text evidence="2">Belongs to the 2H phosphoesterase superfamily. ThpR family.</text>
</comment>
<comment type="caution">
    <text evidence="4">The sequence shown here is derived from an EMBL/GenBank/DDBJ whole genome shotgun (WGS) entry which is preliminary data.</text>
</comment>
<accession>A0ABS5JX61</accession>
<gene>
    <name evidence="4" type="primary">thpR</name>
    <name evidence="4" type="ORF">KEM10_11660</name>
</gene>
<feature type="active site" description="Proton acceptor" evidence="2">
    <location>
        <position position="137"/>
    </location>
</feature>
<dbReference type="PANTHER" id="PTHR35561">
    <property type="entry name" value="RNA 2',3'-CYCLIC PHOSPHODIESTERASE"/>
    <property type="match status" value="1"/>
</dbReference>
<protein>
    <recommendedName>
        <fullName evidence="2">RNA 2',3'-cyclic phosphodiesterase</fullName>
        <shortName evidence="2">RNA 2',3'-CPDase</shortName>
        <ecNumber evidence="2">3.1.4.58</ecNumber>
    </recommendedName>
</protein>
<sequence length="194" mass="22636">MSVKINLTQALMYRIFIGVPVVITTDFRNELEYLRALLYPNKVSWVKEELMHITVRFLGNISVNKLHLLKQEFAQIRYEKPIELSINGVELFGAKHSPKVIYADIKNTEPWLDLYDRVNDMLRAIGCNDDAYRYTPHLTLGRIRRVKDVAKIIRASECKLELEQKNLQLCLYQSQLSQYGPEYTILESVPLSNF</sequence>
<dbReference type="EC" id="3.1.4.58" evidence="2"/>
<keyword evidence="5" id="KW-1185">Reference proteome</keyword>
<dbReference type="EMBL" id="JAGUCO010000007">
    <property type="protein sequence ID" value="MBS2098936.1"/>
    <property type="molecule type" value="Genomic_DNA"/>
</dbReference>
<dbReference type="HAMAP" id="MF_01940">
    <property type="entry name" value="RNA_CPDase"/>
    <property type="match status" value="1"/>
</dbReference>
<proteinExistence type="inferred from homology"/>
<feature type="short sequence motif" description="HXTX 2" evidence="2">
    <location>
        <begin position="137"/>
        <end position="140"/>
    </location>
</feature>
<evidence type="ECO:0000313" key="4">
    <source>
        <dbReference type="EMBL" id="MBS2098936.1"/>
    </source>
</evidence>
<dbReference type="InterPro" id="IPR004175">
    <property type="entry name" value="RNA_CPDase"/>
</dbReference>
<dbReference type="Proteomes" id="UP000708576">
    <property type="component" value="Unassembled WGS sequence"/>
</dbReference>
<feature type="short sequence motif" description="HXTX 1" evidence="2">
    <location>
        <begin position="52"/>
        <end position="55"/>
    </location>
</feature>
<name>A0ABS5JX61_9BACT</name>
<dbReference type="InterPro" id="IPR014051">
    <property type="entry name" value="Phosphoesterase_HXTX"/>
</dbReference>
<dbReference type="Gene3D" id="3.90.1140.10">
    <property type="entry name" value="Cyclic phosphodiesterase"/>
    <property type="match status" value="1"/>
</dbReference>
<organism evidence="4 5">
    <name type="scientific">Carboxylicivirga linearis</name>
    <dbReference type="NCBI Taxonomy" id="1628157"/>
    <lineage>
        <taxon>Bacteria</taxon>
        <taxon>Pseudomonadati</taxon>
        <taxon>Bacteroidota</taxon>
        <taxon>Bacteroidia</taxon>
        <taxon>Marinilabiliales</taxon>
        <taxon>Marinilabiliaceae</taxon>
        <taxon>Carboxylicivirga</taxon>
    </lineage>
</organism>
<dbReference type="Pfam" id="PF02834">
    <property type="entry name" value="LigT_PEase"/>
    <property type="match status" value="1"/>
</dbReference>
<reference evidence="4 5" key="1">
    <citation type="journal article" date="2015" name="Int. J. Syst. Evol. Microbiol.">
        <title>Carboxylicivirga linearis sp. nov., isolated from a sea cucumber culture pond.</title>
        <authorList>
            <person name="Wang F.Q."/>
            <person name="Zhou Y.X."/>
            <person name="Lin X.Z."/>
            <person name="Chen G.J."/>
            <person name="Du Z.J."/>
        </authorList>
    </citation>
    <scope>NUCLEOTIDE SEQUENCE [LARGE SCALE GENOMIC DNA]</scope>
    <source>
        <strain evidence="4 5">FB218</strain>
    </source>
</reference>
<dbReference type="PANTHER" id="PTHR35561:SF1">
    <property type="entry name" value="RNA 2',3'-CYCLIC PHOSPHODIESTERASE"/>
    <property type="match status" value="1"/>
</dbReference>
<evidence type="ECO:0000313" key="5">
    <source>
        <dbReference type="Proteomes" id="UP000708576"/>
    </source>
</evidence>
<feature type="domain" description="Phosphoesterase HXTX" evidence="3">
    <location>
        <begin position="29"/>
        <end position="102"/>
    </location>
</feature>
<dbReference type="NCBIfam" id="TIGR02258">
    <property type="entry name" value="2_5_ligase"/>
    <property type="match status" value="1"/>
</dbReference>